<evidence type="ECO:0000313" key="3">
    <source>
        <dbReference type="Proteomes" id="UP000052946"/>
    </source>
</evidence>
<evidence type="ECO:0000313" key="2">
    <source>
        <dbReference type="EMBL" id="GAQ17285.1"/>
    </source>
</evidence>
<dbReference type="OrthoDB" id="1797983at2"/>
<dbReference type="PROSITE" id="PS51257">
    <property type="entry name" value="PROKAR_LIPOPROTEIN"/>
    <property type="match status" value="1"/>
</dbReference>
<protein>
    <submittedName>
        <fullName evidence="2">Calx-beta domain protein, partial</fullName>
    </submittedName>
</protein>
<organism evidence="2 3">
    <name type="scientific">Oceanobacillus picturae</name>
    <dbReference type="NCBI Taxonomy" id="171693"/>
    <lineage>
        <taxon>Bacteria</taxon>
        <taxon>Bacillati</taxon>
        <taxon>Bacillota</taxon>
        <taxon>Bacilli</taxon>
        <taxon>Bacillales</taxon>
        <taxon>Bacillaceae</taxon>
        <taxon>Oceanobacillus</taxon>
    </lineage>
</organism>
<name>A0A0U9H3L3_9BACI</name>
<reference evidence="3" key="1">
    <citation type="submission" date="2015-07" db="EMBL/GenBank/DDBJ databases">
        <title>Draft Genome Sequence of Oceanobacillus picturae Heshi-B3 that Was Isolated from Fermented Rice Bran with Aging Salted Mackerel, Which Was Named Heshiko as Traditional Fermented Seafood in Japan.</title>
        <authorList>
            <person name="Akuzawa S."/>
            <person name="Nakagawa J."/>
            <person name="Kanekatsu T."/>
            <person name="Kanesaki Y."/>
            <person name="Suzuki T."/>
        </authorList>
    </citation>
    <scope>NUCLEOTIDE SEQUENCE [LARGE SCALE GENOMIC DNA]</scope>
    <source>
        <strain evidence="3">Heshi-B3</strain>
    </source>
</reference>
<dbReference type="RefSeq" id="WP_058949743.1">
    <property type="nucleotide sequence ID" value="NZ_BBXV01000013.1"/>
</dbReference>
<accession>A0A0U9H3L3</accession>
<dbReference type="AlphaFoldDB" id="A0A0U9H3L3"/>
<sequence length="173" mass="19113">MRLKIVFLLIIITLLVFTGCTKEEAEPAKETPSPTTEVKSQQVSPPGIGINKGDSTTAVILDTHCWEENCSLTPDPPDELLLGVTPLHVKPGDELELSVSTSETPVSDEIYSPAINIVQVSPRGEKETDVNFEDRYLTAPTEEGKYYYNITTEWNGELIGKAIYAFAILVREE</sequence>
<gene>
    <name evidence="2" type="ORF">OPHB3_1210</name>
</gene>
<feature type="compositionally biased region" description="Polar residues" evidence="1">
    <location>
        <begin position="32"/>
        <end position="44"/>
    </location>
</feature>
<feature type="region of interest" description="Disordered" evidence="1">
    <location>
        <begin position="24"/>
        <end position="51"/>
    </location>
</feature>
<evidence type="ECO:0000256" key="1">
    <source>
        <dbReference type="SAM" id="MobiDB-lite"/>
    </source>
</evidence>
<comment type="caution">
    <text evidence="2">The sequence shown here is derived from an EMBL/GenBank/DDBJ whole genome shotgun (WGS) entry which is preliminary data.</text>
</comment>
<proteinExistence type="predicted"/>
<dbReference type="Proteomes" id="UP000052946">
    <property type="component" value="Unassembled WGS sequence"/>
</dbReference>
<dbReference type="EMBL" id="BBXV01000013">
    <property type="protein sequence ID" value="GAQ17285.1"/>
    <property type="molecule type" value="Genomic_DNA"/>
</dbReference>
<reference evidence="2 3" key="2">
    <citation type="journal article" date="2016" name="Genome Announc.">
        <title>Draft Genome Sequence of Oceanobacillus picturae Heshi-B3, Isolated from Fermented Rice Bran in a Traditional Japanese Seafood Dish.</title>
        <authorList>
            <person name="Akuzawa S."/>
            <person name="Nagaoka J."/>
            <person name="Kanekatsu M."/>
            <person name="Kanesaki Y."/>
            <person name="Suzuki T."/>
        </authorList>
    </citation>
    <scope>NUCLEOTIDE SEQUENCE [LARGE SCALE GENOMIC DNA]</scope>
    <source>
        <strain evidence="2 3">Heshi-B3</strain>
    </source>
</reference>